<organism evidence="1 2">
    <name type="scientific">Prosthecobacter fluviatilis</name>
    <dbReference type="NCBI Taxonomy" id="445931"/>
    <lineage>
        <taxon>Bacteria</taxon>
        <taxon>Pseudomonadati</taxon>
        <taxon>Verrucomicrobiota</taxon>
        <taxon>Verrucomicrobiia</taxon>
        <taxon>Verrucomicrobiales</taxon>
        <taxon>Verrucomicrobiaceae</taxon>
        <taxon>Prosthecobacter</taxon>
    </lineage>
</organism>
<keyword evidence="2" id="KW-1185">Reference proteome</keyword>
<evidence type="ECO:0000313" key="1">
    <source>
        <dbReference type="EMBL" id="MFC5456927.1"/>
    </source>
</evidence>
<sequence length="390" mass="44343">MKLLDWLSWWMRYILPVLGWRVTVTLLRGPARGTGREVVLLSAGHVAAFMTSRIFAQEPVVVRRTRVPVWRLQRLLDEWRSAADLQAVRLDRVSARRFLSPHYLAVPQWISNWMKVPEDLQKYGREHPSTRSDFHRIRTRNFESHLSHVPGDLDLFYEKFYLPYTTARHGSLAQVAPRWMLRFVYRQGAILWVTRGGERLSGSLVTFQNGQLASYVNGLKDGRMDLLKDGALSALYVHSLLEARRQGCTEFNMGGSRPSLHDGVFRYKSKWTERLCLGEAFVAVNTLTLLDWNCLNGAVAEFLSQTSLIHHDGEGFSALWAFPHDQPLTAATLGRHCQQLKAPGLRRFVILLPGAVPEGFICPLGICLIEGDTAEKIRAGEITAFEQPRP</sequence>
<gene>
    <name evidence="1" type="ORF">ACFQDI_18820</name>
</gene>
<dbReference type="Gene3D" id="3.40.630.30">
    <property type="match status" value="1"/>
</dbReference>
<name>A0ABW0KVM5_9BACT</name>
<evidence type="ECO:0000313" key="2">
    <source>
        <dbReference type="Proteomes" id="UP001596052"/>
    </source>
</evidence>
<reference evidence="2" key="1">
    <citation type="journal article" date="2019" name="Int. J. Syst. Evol. Microbiol.">
        <title>The Global Catalogue of Microorganisms (GCM) 10K type strain sequencing project: providing services to taxonomists for standard genome sequencing and annotation.</title>
        <authorList>
            <consortium name="The Broad Institute Genomics Platform"/>
            <consortium name="The Broad Institute Genome Sequencing Center for Infectious Disease"/>
            <person name="Wu L."/>
            <person name="Ma J."/>
        </authorList>
    </citation>
    <scope>NUCLEOTIDE SEQUENCE [LARGE SCALE GENOMIC DNA]</scope>
    <source>
        <strain evidence="2">CGMCC 4.1469</strain>
    </source>
</reference>
<dbReference type="SUPFAM" id="SSF55729">
    <property type="entry name" value="Acyl-CoA N-acyltransferases (Nat)"/>
    <property type="match status" value="1"/>
</dbReference>
<dbReference type="InterPro" id="IPR016181">
    <property type="entry name" value="Acyl_CoA_acyltransferase"/>
</dbReference>
<comment type="caution">
    <text evidence="1">The sequence shown here is derived from an EMBL/GenBank/DDBJ whole genome shotgun (WGS) entry which is preliminary data.</text>
</comment>
<proteinExistence type="predicted"/>
<dbReference type="Proteomes" id="UP001596052">
    <property type="component" value="Unassembled WGS sequence"/>
</dbReference>
<protein>
    <recommendedName>
        <fullName evidence="3">BioF2-like acetyltransferase domain-containing protein</fullName>
    </recommendedName>
</protein>
<evidence type="ECO:0008006" key="3">
    <source>
        <dbReference type="Google" id="ProtNLM"/>
    </source>
</evidence>
<accession>A0ABW0KVM5</accession>
<dbReference type="EMBL" id="JBHSMQ010000007">
    <property type="protein sequence ID" value="MFC5456927.1"/>
    <property type="molecule type" value="Genomic_DNA"/>
</dbReference>
<dbReference type="RefSeq" id="WP_377169681.1">
    <property type="nucleotide sequence ID" value="NZ_JBHSMQ010000007.1"/>
</dbReference>